<keyword evidence="1" id="KW-0677">Repeat</keyword>
<dbReference type="InterPro" id="IPR043504">
    <property type="entry name" value="Peptidase_S1_PA_chymotrypsin"/>
</dbReference>
<dbReference type="Pfam" id="PF13365">
    <property type="entry name" value="Trypsin_2"/>
    <property type="match status" value="1"/>
</dbReference>
<dbReference type="Gene3D" id="2.40.10.10">
    <property type="entry name" value="Trypsin-like serine proteases"/>
    <property type="match status" value="2"/>
</dbReference>
<accession>A0ABU5DWS5</accession>
<gene>
    <name evidence="5" type="ORF">SMD31_07525</name>
</gene>
<evidence type="ECO:0000313" key="5">
    <source>
        <dbReference type="EMBL" id="MDY0871766.1"/>
    </source>
</evidence>
<dbReference type="Pfam" id="PF13432">
    <property type="entry name" value="TPR_16"/>
    <property type="match status" value="1"/>
</dbReference>
<dbReference type="InterPro" id="IPR050498">
    <property type="entry name" value="Ycf3"/>
</dbReference>
<comment type="caution">
    <text evidence="5">The sequence shown here is derived from an EMBL/GenBank/DDBJ whole genome shotgun (WGS) entry which is preliminary data.</text>
</comment>
<dbReference type="InterPro" id="IPR011990">
    <property type="entry name" value="TPR-like_helical_dom_sf"/>
</dbReference>
<feature type="repeat" description="TPR" evidence="3">
    <location>
        <begin position="473"/>
        <end position="506"/>
    </location>
</feature>
<dbReference type="SUPFAM" id="SSF48452">
    <property type="entry name" value="TPR-like"/>
    <property type="match status" value="1"/>
</dbReference>
<dbReference type="InterPro" id="IPR009003">
    <property type="entry name" value="Peptidase_S1_PA"/>
</dbReference>
<dbReference type="RefSeq" id="WP_320500191.1">
    <property type="nucleotide sequence ID" value="NZ_JAXCLX010000001.1"/>
</dbReference>
<keyword evidence="2 3" id="KW-0802">TPR repeat</keyword>
<dbReference type="Pfam" id="PF13181">
    <property type="entry name" value="TPR_8"/>
    <property type="match status" value="1"/>
</dbReference>
<evidence type="ECO:0000313" key="6">
    <source>
        <dbReference type="Proteomes" id="UP001271769"/>
    </source>
</evidence>
<evidence type="ECO:0000256" key="3">
    <source>
        <dbReference type="PROSITE-ProRule" id="PRU00339"/>
    </source>
</evidence>
<sequence length="700" mass="76514">MRPTTLPRALLTTLACLFMLCHAATAKVADDRVTLPREKGTPMGAVGMVLHLGADGSALGTGFLVSPCHVLTAAHVVSEPEGISADQVLLFFIGSGNLGPEYYEANSFAELSPARPVVWGESRQLHKGSTADRREAWQKAGWDDWALLKLDKCLGDEGYGYLNLLPIATRDFTRDGNTRPITSIGLPADHNNEKLTIDPACTLFGQVDSTGWQHDCTSMPGNSGGPILAAKPEGDEKWPRVMGITVISTSEHPEELKPMINDPEAPDYLGNLPTAVPVSAFIDKIAPYLPKDPVVSAYLAKHPNADRGYSIDNTKEPIADLTAAIAKKPRSALLLTLRGSWLEAAKDEAAALVDYSAALRADPKFAPALYARAQLRGYRDDKMQGDAKAALADLEVLIKRFPDDPSLRITRGALLSGAYDYRAALVDYDAALKLDPSNISARLTRANARVELGDMKGAKADFDAAIAARSDNAYLLVERANYQLRAGDHKRAFDDIEAALKIEPDMPTALNARAIVHLDLGEIDKALIDANRTIGLDPDPSSGHIALRGTIHHIKGDLDAAIADYREAEKLNPTEPFDALMLYIALGEAGRMNEAKEELRQLLKRWPTTEWPSPLAEHLLGENSEAELKKAAMAGTEVLRKYQDFDWHFYLGAQAMLQGDKKKAKTYFQHVVDTDMRQFLEYNLARIFLERLGGDSYVKG</sequence>
<keyword evidence="4" id="KW-0732">Signal</keyword>
<organism evidence="5 6">
    <name type="scientific">Dongia rigui</name>
    <dbReference type="NCBI Taxonomy" id="940149"/>
    <lineage>
        <taxon>Bacteria</taxon>
        <taxon>Pseudomonadati</taxon>
        <taxon>Pseudomonadota</taxon>
        <taxon>Alphaproteobacteria</taxon>
        <taxon>Rhodospirillales</taxon>
        <taxon>Dongiaceae</taxon>
        <taxon>Dongia</taxon>
    </lineage>
</organism>
<feature type="repeat" description="TPR" evidence="3">
    <location>
        <begin position="405"/>
        <end position="438"/>
    </location>
</feature>
<dbReference type="SMART" id="SM00028">
    <property type="entry name" value="TPR"/>
    <property type="match status" value="7"/>
</dbReference>
<dbReference type="InterPro" id="IPR019734">
    <property type="entry name" value="TPR_rpt"/>
</dbReference>
<evidence type="ECO:0000256" key="1">
    <source>
        <dbReference type="ARBA" id="ARBA00022737"/>
    </source>
</evidence>
<keyword evidence="6" id="KW-1185">Reference proteome</keyword>
<dbReference type="SUPFAM" id="SSF50494">
    <property type="entry name" value="Trypsin-like serine proteases"/>
    <property type="match status" value="1"/>
</dbReference>
<evidence type="ECO:0000256" key="4">
    <source>
        <dbReference type="SAM" id="SignalP"/>
    </source>
</evidence>
<feature type="chain" id="PRO_5046668583" evidence="4">
    <location>
        <begin position="24"/>
        <end position="700"/>
    </location>
</feature>
<feature type="repeat" description="TPR" evidence="3">
    <location>
        <begin position="542"/>
        <end position="575"/>
    </location>
</feature>
<dbReference type="PANTHER" id="PTHR44858:SF1">
    <property type="entry name" value="UDP-N-ACETYLGLUCOSAMINE--PEPTIDE N-ACETYLGLUCOSAMINYLTRANSFERASE SPINDLY-RELATED"/>
    <property type="match status" value="1"/>
</dbReference>
<dbReference type="Gene3D" id="1.25.40.10">
    <property type="entry name" value="Tetratricopeptide repeat domain"/>
    <property type="match status" value="3"/>
</dbReference>
<proteinExistence type="predicted"/>
<reference evidence="5 6" key="1">
    <citation type="journal article" date="2013" name="Antonie Van Leeuwenhoek">
        <title>Dongia rigui sp. nov., isolated from freshwater of a large wetland in Korea.</title>
        <authorList>
            <person name="Baik K.S."/>
            <person name="Hwang Y.M."/>
            <person name="Choi J.S."/>
            <person name="Kwon J."/>
            <person name="Seong C.N."/>
        </authorList>
    </citation>
    <scope>NUCLEOTIDE SEQUENCE [LARGE SCALE GENOMIC DNA]</scope>
    <source>
        <strain evidence="5 6">04SU4-P</strain>
    </source>
</reference>
<protein>
    <submittedName>
        <fullName evidence="5">Tetratricopeptide repeat protein</fullName>
    </submittedName>
</protein>
<feature type="signal peptide" evidence="4">
    <location>
        <begin position="1"/>
        <end position="23"/>
    </location>
</feature>
<evidence type="ECO:0000256" key="2">
    <source>
        <dbReference type="ARBA" id="ARBA00022803"/>
    </source>
</evidence>
<dbReference type="PROSITE" id="PS50005">
    <property type="entry name" value="TPR"/>
    <property type="match status" value="3"/>
</dbReference>
<dbReference type="EMBL" id="JAXCLX010000001">
    <property type="protein sequence ID" value="MDY0871766.1"/>
    <property type="molecule type" value="Genomic_DNA"/>
</dbReference>
<name>A0ABU5DWS5_9PROT</name>
<dbReference type="Proteomes" id="UP001271769">
    <property type="component" value="Unassembled WGS sequence"/>
</dbReference>
<dbReference type="PANTHER" id="PTHR44858">
    <property type="entry name" value="TETRATRICOPEPTIDE REPEAT PROTEIN 6"/>
    <property type="match status" value="1"/>
</dbReference>
<dbReference type="SUPFAM" id="SSF81901">
    <property type="entry name" value="HCP-like"/>
    <property type="match status" value="1"/>
</dbReference>